<evidence type="ECO:0000256" key="1">
    <source>
        <dbReference type="ARBA" id="ARBA00022849"/>
    </source>
</evidence>
<reference evidence="3 4" key="1">
    <citation type="submission" date="2019-09" db="EMBL/GenBank/DDBJ databases">
        <title>NBRP : Genome information of microbial organism related human and environment.</title>
        <authorList>
            <person name="Hattori M."/>
            <person name="Oshima K."/>
            <person name="Inaba H."/>
            <person name="Suda W."/>
            <person name="Sakamoto M."/>
            <person name="Iino T."/>
            <person name="Kitahara M."/>
            <person name="Oshida Y."/>
            <person name="Iida T."/>
            <person name="Kudo T."/>
            <person name="Itoh T."/>
            <person name="Ohkuma M."/>
        </authorList>
    </citation>
    <scope>NUCLEOTIDE SEQUENCE [LARGE SCALE GENOMIC DNA]</scope>
    <source>
        <strain evidence="3 4">Mie-1</strain>
    </source>
</reference>
<dbReference type="Gene3D" id="3.40.50.2300">
    <property type="match status" value="1"/>
</dbReference>
<evidence type="ECO:0000313" key="4">
    <source>
        <dbReference type="Proteomes" id="UP000325187"/>
    </source>
</evidence>
<dbReference type="GO" id="GO:0046685">
    <property type="term" value="P:response to arsenic-containing substance"/>
    <property type="evidence" value="ECO:0007669"/>
    <property type="project" value="UniProtKB-KW"/>
</dbReference>
<comment type="caution">
    <text evidence="3">The sequence shown here is derived from an EMBL/GenBank/DDBJ whole genome shotgun (WGS) entry which is preliminary data.</text>
</comment>
<dbReference type="SMART" id="SM00226">
    <property type="entry name" value="LMWPc"/>
    <property type="match status" value="1"/>
</dbReference>
<organism evidence="3 4">
    <name type="scientific">Iodidimonas gelatinilytica</name>
    <dbReference type="NCBI Taxonomy" id="1236966"/>
    <lineage>
        <taxon>Bacteria</taxon>
        <taxon>Pseudomonadati</taxon>
        <taxon>Pseudomonadota</taxon>
        <taxon>Alphaproteobacteria</taxon>
        <taxon>Iodidimonadales</taxon>
        <taxon>Iodidimonadaceae</taxon>
        <taxon>Iodidimonas</taxon>
    </lineage>
</organism>
<dbReference type="Pfam" id="PF01451">
    <property type="entry name" value="LMWPc"/>
    <property type="match status" value="1"/>
</dbReference>
<keyword evidence="1" id="KW-0059">Arsenical resistance</keyword>
<gene>
    <name evidence="3" type="ORF">JCM17845_24880</name>
</gene>
<dbReference type="PANTHER" id="PTHR43428:SF1">
    <property type="entry name" value="ARSENATE REDUCTASE"/>
    <property type="match status" value="1"/>
</dbReference>
<name>A0A5A7N2G1_9PROT</name>
<dbReference type="EMBL" id="BKCM01000014">
    <property type="protein sequence ID" value="GER01865.1"/>
    <property type="molecule type" value="Genomic_DNA"/>
</dbReference>
<keyword evidence="4" id="KW-1185">Reference proteome</keyword>
<protein>
    <submittedName>
        <fullName evidence="3">Arsenate reductase</fullName>
    </submittedName>
</protein>
<dbReference type="RefSeq" id="WP_150002721.1">
    <property type="nucleotide sequence ID" value="NZ_BKCM01000014.1"/>
</dbReference>
<dbReference type="AlphaFoldDB" id="A0A5A7N2G1"/>
<dbReference type="SUPFAM" id="SSF52788">
    <property type="entry name" value="Phosphotyrosine protein phosphatases I"/>
    <property type="match status" value="1"/>
</dbReference>
<dbReference type="PANTHER" id="PTHR43428">
    <property type="entry name" value="ARSENATE REDUCTASE"/>
    <property type="match status" value="1"/>
</dbReference>
<dbReference type="InterPro" id="IPR023485">
    <property type="entry name" value="Ptyr_pPase"/>
</dbReference>
<evidence type="ECO:0000259" key="2">
    <source>
        <dbReference type="SMART" id="SM00226"/>
    </source>
</evidence>
<evidence type="ECO:0000313" key="3">
    <source>
        <dbReference type="EMBL" id="GER01865.1"/>
    </source>
</evidence>
<sequence>MVSSPSKADAIQRDSPRSVLFLCNRNAVRSPMAQALLYRHSRHRIAVSSAGLEAGFLDPFSVAVMDEVGIDLSDHEPQSLAGLPDIAVDLVVSLTPEAHHRAMELTRDGTCLAEYWPTVDPTLVEGNRDQRLDAYRGLRDGLITRIETRFKEATPGHL</sequence>
<proteinExistence type="predicted"/>
<feature type="domain" description="Phosphotyrosine protein phosphatase I" evidence="2">
    <location>
        <begin position="17"/>
        <end position="152"/>
    </location>
</feature>
<dbReference type="InterPro" id="IPR036196">
    <property type="entry name" value="Ptyr_pPase_sf"/>
</dbReference>
<accession>A0A5A7N2G1</accession>
<dbReference type="Proteomes" id="UP000325187">
    <property type="component" value="Unassembled WGS sequence"/>
</dbReference>